<dbReference type="PANTHER" id="PTHR31562:SF9">
    <property type="entry name" value="GLYCOSYLTRANSFERASE FAMILY 8 PROTEIN"/>
    <property type="match status" value="1"/>
</dbReference>
<dbReference type="InterPro" id="IPR004988">
    <property type="entry name" value="DUF273"/>
</dbReference>
<dbReference type="Proteomes" id="UP001432027">
    <property type="component" value="Unassembled WGS sequence"/>
</dbReference>
<protein>
    <recommendedName>
        <fullName evidence="3">Nucleotide-diphospho-sugar transferase domain-containing protein</fullName>
    </recommendedName>
</protein>
<accession>A0AAV5UA18</accession>
<dbReference type="InterPro" id="IPR029044">
    <property type="entry name" value="Nucleotide-diphossugar_trans"/>
</dbReference>
<dbReference type="Gene3D" id="3.90.550.10">
    <property type="entry name" value="Spore Coat Polysaccharide Biosynthesis Protein SpsA, Chain A"/>
    <property type="match status" value="1"/>
</dbReference>
<gene>
    <name evidence="1" type="ORF">PENTCL1PPCAC_25413</name>
</gene>
<dbReference type="AlphaFoldDB" id="A0AAV5UA18"/>
<evidence type="ECO:0000313" key="1">
    <source>
        <dbReference type="EMBL" id="GMT03239.1"/>
    </source>
</evidence>
<evidence type="ECO:0008006" key="3">
    <source>
        <dbReference type="Google" id="ProtNLM"/>
    </source>
</evidence>
<sequence>CYSSVHNYPLHIIVDDVYADCQIHKDKFFRRHCTIEKFLADNLRPNDWLLVMDADIAVINPNFLLEKYFDSRFDITLFDRFFNWEVAALSYLVRNSETGRRFVRDFASWEFKLPNVKGHGTDNGALHPYLMELLAPGQSRIKTVSKRSVFLTTLMYFKVCYEI</sequence>
<keyword evidence="2" id="KW-1185">Reference proteome</keyword>
<dbReference type="EMBL" id="BTSX01000006">
    <property type="protein sequence ID" value="GMT03239.1"/>
    <property type="molecule type" value="Genomic_DNA"/>
</dbReference>
<organism evidence="1 2">
    <name type="scientific">Pristionchus entomophagus</name>
    <dbReference type="NCBI Taxonomy" id="358040"/>
    <lineage>
        <taxon>Eukaryota</taxon>
        <taxon>Metazoa</taxon>
        <taxon>Ecdysozoa</taxon>
        <taxon>Nematoda</taxon>
        <taxon>Chromadorea</taxon>
        <taxon>Rhabditida</taxon>
        <taxon>Rhabditina</taxon>
        <taxon>Diplogasteromorpha</taxon>
        <taxon>Diplogasteroidea</taxon>
        <taxon>Neodiplogasteridae</taxon>
        <taxon>Pristionchus</taxon>
    </lineage>
</organism>
<dbReference type="PANTHER" id="PTHR31562">
    <property type="entry name" value="PROTEIN CBG18972"/>
    <property type="match status" value="1"/>
</dbReference>
<comment type="caution">
    <text evidence="1">The sequence shown here is derived from an EMBL/GenBank/DDBJ whole genome shotgun (WGS) entry which is preliminary data.</text>
</comment>
<dbReference type="Pfam" id="PF03314">
    <property type="entry name" value="DUF273"/>
    <property type="match status" value="1"/>
</dbReference>
<reference evidence="1" key="1">
    <citation type="submission" date="2023-10" db="EMBL/GenBank/DDBJ databases">
        <title>Genome assembly of Pristionchus species.</title>
        <authorList>
            <person name="Yoshida K."/>
            <person name="Sommer R.J."/>
        </authorList>
    </citation>
    <scope>NUCLEOTIDE SEQUENCE</scope>
    <source>
        <strain evidence="1">RS0144</strain>
    </source>
</reference>
<feature type="non-terminal residue" evidence="1">
    <location>
        <position position="163"/>
    </location>
</feature>
<evidence type="ECO:0000313" key="2">
    <source>
        <dbReference type="Proteomes" id="UP001432027"/>
    </source>
</evidence>
<proteinExistence type="predicted"/>
<feature type="non-terminal residue" evidence="1">
    <location>
        <position position="1"/>
    </location>
</feature>
<name>A0AAV5UA18_9BILA</name>